<keyword evidence="5 7" id="KW-0443">Lipid metabolism</keyword>
<dbReference type="CDD" id="cd07989">
    <property type="entry name" value="LPLAT_AGPAT-like"/>
    <property type="match status" value="1"/>
</dbReference>
<dbReference type="PANTHER" id="PTHR10434">
    <property type="entry name" value="1-ACYL-SN-GLYCEROL-3-PHOSPHATE ACYLTRANSFERASE"/>
    <property type="match status" value="1"/>
</dbReference>
<feature type="domain" description="Phospholipid/glycerol acyltransferase" evidence="9">
    <location>
        <begin position="71"/>
        <end position="185"/>
    </location>
</feature>
<dbReference type="Proteomes" id="UP000269301">
    <property type="component" value="Unassembled WGS sequence"/>
</dbReference>
<evidence type="ECO:0000256" key="8">
    <source>
        <dbReference type="SAM" id="Phobius"/>
    </source>
</evidence>
<dbReference type="SMART" id="SM00563">
    <property type="entry name" value="PlsC"/>
    <property type="match status" value="1"/>
</dbReference>
<keyword evidence="7" id="KW-1208">Phospholipid metabolism</keyword>
<evidence type="ECO:0000256" key="3">
    <source>
        <dbReference type="ARBA" id="ARBA00022516"/>
    </source>
</evidence>
<evidence type="ECO:0000313" key="11">
    <source>
        <dbReference type="Proteomes" id="UP000269301"/>
    </source>
</evidence>
<dbReference type="NCBIfam" id="TIGR00530">
    <property type="entry name" value="AGP_acyltrn"/>
    <property type="match status" value="1"/>
</dbReference>
<dbReference type="RefSeq" id="WP_121205030.1">
    <property type="nucleotide sequence ID" value="NZ_RBZP01000013.1"/>
</dbReference>
<organism evidence="10 11">
    <name type="scientific">Oceanobacillus halophilus</name>
    <dbReference type="NCBI Taxonomy" id="930130"/>
    <lineage>
        <taxon>Bacteria</taxon>
        <taxon>Bacillati</taxon>
        <taxon>Bacillota</taxon>
        <taxon>Bacilli</taxon>
        <taxon>Bacillales</taxon>
        <taxon>Bacillaceae</taxon>
        <taxon>Oceanobacillus</taxon>
    </lineage>
</organism>
<comment type="catalytic activity">
    <reaction evidence="7">
        <text>a 1-acyl-sn-glycero-3-phosphate + an acyl-CoA = a 1,2-diacyl-sn-glycero-3-phosphate + CoA</text>
        <dbReference type="Rhea" id="RHEA:19709"/>
        <dbReference type="ChEBI" id="CHEBI:57287"/>
        <dbReference type="ChEBI" id="CHEBI:57970"/>
        <dbReference type="ChEBI" id="CHEBI:58342"/>
        <dbReference type="ChEBI" id="CHEBI:58608"/>
        <dbReference type="EC" id="2.3.1.51"/>
    </reaction>
</comment>
<dbReference type="InterPro" id="IPR002123">
    <property type="entry name" value="Plipid/glycerol_acylTrfase"/>
</dbReference>
<keyword evidence="8" id="KW-0472">Membrane</keyword>
<dbReference type="PANTHER" id="PTHR10434:SF64">
    <property type="entry name" value="1-ACYL-SN-GLYCEROL-3-PHOSPHATE ACYLTRANSFERASE-RELATED"/>
    <property type="match status" value="1"/>
</dbReference>
<sequence>MLRTVGTYIYAAFLVIGTVFNLQKSKKLVAKKQTNDEQLFVEPKHVSRKVIEYTGTDVHVKGQEKIPDGAVLYVANHQGLFDILTILGYLGKPVGFIAKKEIKRLPIISTWMELIHCVFIDRADRRQSIRAIQQGTNNLKNGHSMVIFPEGTRGEGREINEFKAGSFRLGTKANVPIVPLAIDGTYPILEANGGRIKSSTISLTILDPIYPEKYNEWKSKELAVKVQEEVEANLLEIQQRAPQEIY</sequence>
<keyword evidence="8" id="KW-1133">Transmembrane helix</keyword>
<keyword evidence="6 7" id="KW-0012">Acyltransferase</keyword>
<dbReference type="GO" id="GO:0003841">
    <property type="term" value="F:1-acylglycerol-3-phosphate O-acyltransferase activity"/>
    <property type="evidence" value="ECO:0007669"/>
    <property type="project" value="UniProtKB-UniRule"/>
</dbReference>
<dbReference type="EMBL" id="RBZP01000013">
    <property type="protein sequence ID" value="RKQ31369.1"/>
    <property type="molecule type" value="Genomic_DNA"/>
</dbReference>
<evidence type="ECO:0000259" key="9">
    <source>
        <dbReference type="SMART" id="SM00563"/>
    </source>
</evidence>
<comment type="domain">
    <text evidence="7">The HXXXXD motif is essential for acyltransferase activity and may constitute the binding site for the phosphate moiety of the glycerol-3-phosphate.</text>
</comment>
<reference evidence="10 11" key="1">
    <citation type="journal article" date="2016" name="Int. J. Syst. Evol. Microbiol.">
        <title>Oceanobacillus halophilus sp. nov., a novel moderately halophilic bacterium from a hypersaline lake.</title>
        <authorList>
            <person name="Amoozegar M.A."/>
            <person name="Bagheri M."/>
            <person name="Makhdoumi A."/>
            <person name="Nikou M.M."/>
            <person name="Fazeli S.A.S."/>
            <person name="Schumann P."/>
            <person name="Sproer C."/>
            <person name="Sanchez-Porro C."/>
            <person name="Ventosa A."/>
        </authorList>
    </citation>
    <scope>NUCLEOTIDE SEQUENCE [LARGE SCALE GENOMIC DNA]</scope>
    <source>
        <strain evidence="10 11">DSM 23996</strain>
    </source>
</reference>
<dbReference type="SUPFAM" id="SSF69593">
    <property type="entry name" value="Glycerol-3-phosphate (1)-acyltransferase"/>
    <property type="match status" value="1"/>
</dbReference>
<dbReference type="Pfam" id="PF01553">
    <property type="entry name" value="Acyltransferase"/>
    <property type="match status" value="1"/>
</dbReference>
<evidence type="ECO:0000313" key="10">
    <source>
        <dbReference type="EMBL" id="RKQ31369.1"/>
    </source>
</evidence>
<evidence type="ECO:0000256" key="4">
    <source>
        <dbReference type="ARBA" id="ARBA00022679"/>
    </source>
</evidence>
<dbReference type="GO" id="GO:0016020">
    <property type="term" value="C:membrane"/>
    <property type="evidence" value="ECO:0007669"/>
    <property type="project" value="InterPro"/>
</dbReference>
<dbReference type="GO" id="GO:0006654">
    <property type="term" value="P:phosphatidic acid biosynthetic process"/>
    <property type="evidence" value="ECO:0007669"/>
    <property type="project" value="TreeGrafter"/>
</dbReference>
<evidence type="ECO:0000256" key="2">
    <source>
        <dbReference type="ARBA" id="ARBA00008655"/>
    </source>
</evidence>
<evidence type="ECO:0000256" key="5">
    <source>
        <dbReference type="ARBA" id="ARBA00023098"/>
    </source>
</evidence>
<keyword evidence="8" id="KW-0812">Transmembrane</keyword>
<keyword evidence="7" id="KW-0594">Phospholipid biosynthesis</keyword>
<dbReference type="OrthoDB" id="9803035at2"/>
<comment type="pathway">
    <text evidence="1">Lipid metabolism.</text>
</comment>
<dbReference type="EC" id="2.3.1.51" evidence="7"/>
<evidence type="ECO:0000256" key="1">
    <source>
        <dbReference type="ARBA" id="ARBA00005189"/>
    </source>
</evidence>
<keyword evidence="3 7" id="KW-0444">Lipid biosynthesis</keyword>
<comment type="similarity">
    <text evidence="2 7">Belongs to the 1-acyl-sn-glycerol-3-phosphate acyltransferase family.</text>
</comment>
<accession>A0A494ZXE1</accession>
<gene>
    <name evidence="10" type="ORF">D8M06_14005</name>
</gene>
<proteinExistence type="inferred from homology"/>
<dbReference type="AlphaFoldDB" id="A0A494ZXE1"/>
<evidence type="ECO:0000256" key="6">
    <source>
        <dbReference type="ARBA" id="ARBA00023315"/>
    </source>
</evidence>
<name>A0A494ZXE1_9BACI</name>
<keyword evidence="11" id="KW-1185">Reference proteome</keyword>
<protein>
    <recommendedName>
        <fullName evidence="7">1-acyl-sn-glycerol-3-phosphate acyltransferase</fullName>
        <ecNumber evidence="7">2.3.1.51</ecNumber>
    </recommendedName>
</protein>
<evidence type="ECO:0000256" key="7">
    <source>
        <dbReference type="RuleBase" id="RU361267"/>
    </source>
</evidence>
<dbReference type="InterPro" id="IPR004552">
    <property type="entry name" value="AGP_acyltrans"/>
</dbReference>
<feature type="transmembrane region" description="Helical" evidence="8">
    <location>
        <begin position="6"/>
        <end position="22"/>
    </location>
</feature>
<keyword evidence="4 7" id="KW-0808">Transferase</keyword>
<comment type="caution">
    <text evidence="10">The sequence shown here is derived from an EMBL/GenBank/DDBJ whole genome shotgun (WGS) entry which is preliminary data.</text>
</comment>